<proteinExistence type="predicted"/>
<dbReference type="EMBL" id="CADCUF010000076">
    <property type="protein sequence ID" value="CAA9325567.1"/>
    <property type="molecule type" value="Genomic_DNA"/>
</dbReference>
<evidence type="ECO:0000313" key="2">
    <source>
        <dbReference type="EMBL" id="CAA9325567.1"/>
    </source>
</evidence>
<dbReference type="AlphaFoldDB" id="A0A6J4LCW1"/>
<organism evidence="2">
    <name type="scientific">uncultured Nocardioidaceae bacterium</name>
    <dbReference type="NCBI Taxonomy" id="253824"/>
    <lineage>
        <taxon>Bacteria</taxon>
        <taxon>Bacillati</taxon>
        <taxon>Actinomycetota</taxon>
        <taxon>Actinomycetes</taxon>
        <taxon>Propionibacteriales</taxon>
        <taxon>Nocardioidaceae</taxon>
        <taxon>environmental samples</taxon>
    </lineage>
</organism>
<gene>
    <name evidence="2" type="ORF">AVDCRST_MAG24-550</name>
</gene>
<accession>A0A6J4LCW1</accession>
<protein>
    <submittedName>
        <fullName evidence="2">Uncharacterized protein</fullName>
    </submittedName>
</protein>
<feature type="compositionally biased region" description="Polar residues" evidence="1">
    <location>
        <begin position="129"/>
        <end position="146"/>
    </location>
</feature>
<evidence type="ECO:0000256" key="1">
    <source>
        <dbReference type="SAM" id="MobiDB-lite"/>
    </source>
</evidence>
<sequence length="274" mass="28951">MRASLIDAQAACSVLLKPHSSSWERTVRVGVGRRAGSPSTENSPSRTRPVLAERVVTSMPMPSCAEPSSFVLVATAPYSTGWFCRSAAMALGLEPIPVTDWTALVVGPTNVSPLARSTSSATAADEESCTGSSMSLGRPLTGSTPSERIRSWLSPADRRSGTGTDSLPLAARSSFSVGVAPLMSSWNAALRGPSVRRKPWSVEWLSSEALAAMAARRATRFVSIWSLAPVIWSGRRSMMGNVAASRSAVAKPSATEAMLSTRRSRRALGMPSIT</sequence>
<reference evidence="2" key="1">
    <citation type="submission" date="2020-02" db="EMBL/GenBank/DDBJ databases">
        <authorList>
            <person name="Meier V. D."/>
        </authorList>
    </citation>
    <scope>NUCLEOTIDE SEQUENCE</scope>
    <source>
        <strain evidence="2">AVDCRST_MAG24</strain>
    </source>
</reference>
<feature type="region of interest" description="Disordered" evidence="1">
    <location>
        <begin position="112"/>
        <end position="165"/>
    </location>
</feature>
<name>A0A6J4LCW1_9ACTN</name>